<evidence type="ECO:0000256" key="6">
    <source>
        <dbReference type="ARBA" id="ARBA00023002"/>
    </source>
</evidence>
<dbReference type="AlphaFoldDB" id="A0AAN7VBJ5"/>
<feature type="binding site" evidence="7">
    <location>
        <position position="220"/>
    </location>
    <ligand>
        <name>D-dopa</name>
        <dbReference type="ChEBI" id="CHEBI:149689"/>
    </ligand>
</feature>
<evidence type="ECO:0000256" key="3">
    <source>
        <dbReference type="ARBA" id="ARBA00006730"/>
    </source>
</evidence>
<dbReference type="SUPFAM" id="SSF54373">
    <property type="entry name" value="FAD-linked reductases, C-terminal domain"/>
    <property type="match status" value="1"/>
</dbReference>
<keyword evidence="6" id="KW-0560">Oxidoreductase</keyword>
<dbReference type="PANTHER" id="PTHR11530">
    <property type="entry name" value="D-AMINO ACID OXIDASE"/>
    <property type="match status" value="1"/>
</dbReference>
<feature type="binding site" evidence="7">
    <location>
        <begin position="304"/>
        <end position="309"/>
    </location>
    <ligand>
        <name>FAD</name>
        <dbReference type="ChEBI" id="CHEBI:57692"/>
    </ligand>
</feature>
<dbReference type="SUPFAM" id="SSF51971">
    <property type="entry name" value="Nucleotide-binding domain"/>
    <property type="match status" value="1"/>
</dbReference>
<evidence type="ECO:0000259" key="8">
    <source>
        <dbReference type="Pfam" id="PF01266"/>
    </source>
</evidence>
<dbReference type="InterPro" id="IPR023209">
    <property type="entry name" value="DAO"/>
</dbReference>
<evidence type="ECO:0000313" key="10">
    <source>
        <dbReference type="Proteomes" id="UP001329430"/>
    </source>
</evidence>
<organism evidence="9 10">
    <name type="scientific">Pyrocoelia pectoralis</name>
    <dbReference type="NCBI Taxonomy" id="417401"/>
    <lineage>
        <taxon>Eukaryota</taxon>
        <taxon>Metazoa</taxon>
        <taxon>Ecdysozoa</taxon>
        <taxon>Arthropoda</taxon>
        <taxon>Hexapoda</taxon>
        <taxon>Insecta</taxon>
        <taxon>Pterygota</taxon>
        <taxon>Neoptera</taxon>
        <taxon>Endopterygota</taxon>
        <taxon>Coleoptera</taxon>
        <taxon>Polyphaga</taxon>
        <taxon>Elateriformia</taxon>
        <taxon>Elateroidea</taxon>
        <taxon>Lampyridae</taxon>
        <taxon>Lampyrinae</taxon>
        <taxon>Pyrocoelia</taxon>
    </lineage>
</organism>
<proteinExistence type="inferred from homology"/>
<dbReference type="Pfam" id="PF01266">
    <property type="entry name" value="DAO"/>
    <property type="match status" value="1"/>
</dbReference>
<keyword evidence="10" id="KW-1185">Reference proteome</keyword>
<comment type="caution">
    <text evidence="9">The sequence shown here is derived from an EMBL/GenBank/DDBJ whole genome shotgun (WGS) entry which is preliminary data.</text>
</comment>
<evidence type="ECO:0000256" key="5">
    <source>
        <dbReference type="ARBA" id="ARBA00022827"/>
    </source>
</evidence>
<protein>
    <recommendedName>
        <fullName evidence="8">FAD dependent oxidoreductase domain-containing protein</fullName>
    </recommendedName>
</protein>
<reference evidence="9 10" key="1">
    <citation type="journal article" date="2024" name="Insects">
        <title>An Improved Chromosome-Level Genome Assembly of the Firefly Pyrocoelia pectoralis.</title>
        <authorList>
            <person name="Fu X."/>
            <person name="Meyer-Rochow V.B."/>
            <person name="Ballantyne L."/>
            <person name="Zhu X."/>
        </authorList>
    </citation>
    <scope>NUCLEOTIDE SEQUENCE [LARGE SCALE GENOMIC DNA]</scope>
    <source>
        <strain evidence="9">XCY_ONT2</strain>
    </source>
</reference>
<dbReference type="GO" id="GO:0003884">
    <property type="term" value="F:D-amino-acid oxidase activity"/>
    <property type="evidence" value="ECO:0007669"/>
    <property type="project" value="InterPro"/>
</dbReference>
<evidence type="ECO:0000256" key="4">
    <source>
        <dbReference type="ARBA" id="ARBA00022630"/>
    </source>
</evidence>
<dbReference type="InterPro" id="IPR006076">
    <property type="entry name" value="FAD-dep_OxRdtase"/>
</dbReference>
<feature type="binding site" evidence="7">
    <location>
        <begin position="41"/>
        <end position="42"/>
    </location>
    <ligand>
        <name>FAD</name>
        <dbReference type="ChEBI" id="CHEBI:57692"/>
    </ligand>
</feature>
<comment type="subcellular location">
    <subcellularLocation>
        <location evidence="2">Peroxisome matrix</location>
    </subcellularLocation>
</comment>
<dbReference type="Gene3D" id="3.40.50.720">
    <property type="entry name" value="NAD(P)-binding Rossmann-like Domain"/>
    <property type="match status" value="1"/>
</dbReference>
<evidence type="ECO:0000256" key="1">
    <source>
        <dbReference type="ARBA" id="ARBA00001974"/>
    </source>
</evidence>
<gene>
    <name evidence="9" type="ORF">RI129_011180</name>
</gene>
<comment type="similarity">
    <text evidence="3">Belongs to the DAMOX/DASOX family.</text>
</comment>
<dbReference type="PANTHER" id="PTHR11530:SF11">
    <property type="entry name" value="D-ASPARTATE OXIDASE"/>
    <property type="match status" value="1"/>
</dbReference>
<feature type="domain" description="FAD dependent oxidoreductase" evidence="8">
    <location>
        <begin position="5"/>
        <end position="320"/>
    </location>
</feature>
<feature type="binding site" evidence="7">
    <location>
        <position position="275"/>
    </location>
    <ligand>
        <name>D-dopa</name>
        <dbReference type="ChEBI" id="CHEBI:149689"/>
    </ligand>
</feature>
<evidence type="ECO:0000313" key="9">
    <source>
        <dbReference type="EMBL" id="KAK5640369.1"/>
    </source>
</evidence>
<sequence length="334" mass="36934">MYSFAVIGAGVIGLSAATAIQEHIPSATVTIYSEKLSPEITSNVAAGMWAPYLYQRTDAGKILEWGKGTHDQLLKLWKAGYANEAGICLQFVKSLSEGVDVYIGENIVYGEHPMPVEEVEFMSKLFNKKFKTAVNYVSFTCEPSKYLPFLHKQFVHNGGRIVLKKINDFEELSHYDLVVNCTGLGAPLLTGDTKMTPIRGTVSRVVAPWQFHSVMEDDIYIILNMENAVLGTTSQFGDYDTTVREVETKNINHYCQNLVPSLENAELIKTNVGLRPGRVEVRLETEIRSLKGKQTAIVHNYGHGGCGVTLSYGCALNVVQLVRAALNIPQQSKL</sequence>
<feature type="binding site" evidence="7">
    <location>
        <position position="305"/>
    </location>
    <ligand>
        <name>D-dopa</name>
        <dbReference type="ChEBI" id="CHEBI:149689"/>
    </ligand>
</feature>
<evidence type="ECO:0000256" key="7">
    <source>
        <dbReference type="PIRSR" id="PIRSR000189-1"/>
    </source>
</evidence>
<dbReference type="PIRSF" id="PIRSF000189">
    <property type="entry name" value="D-aa_oxidase"/>
    <property type="match status" value="1"/>
</dbReference>
<dbReference type="GO" id="GO:0019478">
    <property type="term" value="P:D-amino acid catabolic process"/>
    <property type="evidence" value="ECO:0007669"/>
    <property type="project" value="TreeGrafter"/>
</dbReference>
<keyword evidence="4" id="KW-0285">Flavoprotein</keyword>
<keyword evidence="5 7" id="KW-0274">FAD</keyword>
<feature type="binding site" evidence="7">
    <location>
        <position position="182"/>
    </location>
    <ligand>
        <name>FAD</name>
        <dbReference type="ChEBI" id="CHEBI:57692"/>
    </ligand>
</feature>
<dbReference type="Gene3D" id="3.30.9.10">
    <property type="entry name" value="D-Amino Acid Oxidase, subunit A, domain 2"/>
    <property type="match status" value="1"/>
</dbReference>
<evidence type="ECO:0000256" key="2">
    <source>
        <dbReference type="ARBA" id="ARBA00004253"/>
    </source>
</evidence>
<dbReference type="PROSITE" id="PS00677">
    <property type="entry name" value="DAO"/>
    <property type="match status" value="1"/>
</dbReference>
<accession>A0AAN7VBJ5</accession>
<dbReference type="InterPro" id="IPR006181">
    <property type="entry name" value="D-amino_acid_oxidase_CS"/>
</dbReference>
<dbReference type="GO" id="GO:0005782">
    <property type="term" value="C:peroxisomal matrix"/>
    <property type="evidence" value="ECO:0007669"/>
    <property type="project" value="UniProtKB-SubCell"/>
</dbReference>
<dbReference type="GO" id="GO:0071949">
    <property type="term" value="F:FAD binding"/>
    <property type="evidence" value="ECO:0007669"/>
    <property type="project" value="InterPro"/>
</dbReference>
<dbReference type="Proteomes" id="UP001329430">
    <property type="component" value="Chromosome 8"/>
</dbReference>
<comment type="cofactor">
    <cofactor evidence="1 7">
        <name>FAD</name>
        <dbReference type="ChEBI" id="CHEBI:57692"/>
    </cofactor>
</comment>
<dbReference type="EMBL" id="JAVRBK010000008">
    <property type="protein sequence ID" value="KAK5640369.1"/>
    <property type="molecule type" value="Genomic_DNA"/>
</dbReference>
<name>A0AAN7VBJ5_9COLE</name>